<proteinExistence type="predicted"/>
<dbReference type="Gene3D" id="3.80.10.10">
    <property type="entry name" value="Ribonuclease Inhibitor"/>
    <property type="match status" value="1"/>
</dbReference>
<organism evidence="1 2">
    <name type="scientific">Atractosteus spatula</name>
    <name type="common">Alligator gar</name>
    <name type="synonym">Lepisosteus spatula</name>
    <dbReference type="NCBI Taxonomy" id="7917"/>
    <lineage>
        <taxon>Eukaryota</taxon>
        <taxon>Metazoa</taxon>
        <taxon>Chordata</taxon>
        <taxon>Craniata</taxon>
        <taxon>Vertebrata</taxon>
        <taxon>Euteleostomi</taxon>
        <taxon>Actinopterygii</taxon>
        <taxon>Neopterygii</taxon>
        <taxon>Holostei</taxon>
        <taxon>Semionotiformes</taxon>
        <taxon>Lepisosteidae</taxon>
        <taxon>Atractosteus</taxon>
    </lineage>
</organism>
<dbReference type="EMBL" id="JAAWVO010051410">
    <property type="protein sequence ID" value="MBN3320418.1"/>
    <property type="molecule type" value="Genomic_DNA"/>
</dbReference>
<dbReference type="InterPro" id="IPR032675">
    <property type="entry name" value="LRR_dom_sf"/>
</dbReference>
<dbReference type="AlphaFoldDB" id="A0A8J7TEL7"/>
<comment type="caution">
    <text evidence="1">The sequence shown here is derived from an EMBL/GenBank/DDBJ whole genome shotgun (WGS) entry which is preliminary data.</text>
</comment>
<name>A0A8J7TEL7_ATRSP</name>
<dbReference type="SUPFAM" id="SSF52047">
    <property type="entry name" value="RNI-like"/>
    <property type="match status" value="1"/>
</dbReference>
<sequence length="270" mass="29256">QVNSRLLWLLVRRYLGAGLRVLCLRGLLFSVRNRALLSQPWLQALARQCPKLHCLILLHADLREVGNYQRLPASLKTLELISCEVPGAFFQSSGVSSGIRIETLVVENVPSFSDQHLKALGNWETLRRLELRDAFRVTEAGVRGCASGHLAQLESLELGRKGRCSTQNEGAAAGIAEGLPGLVELTLGGAEVLNGLPCLPRLARLRSLRLQHSSLSPADLLPACQEAPSLRSVVLSDVSFSSAADQDSIQQGLLHCAVTCVRCIARAVQS</sequence>
<evidence type="ECO:0000313" key="1">
    <source>
        <dbReference type="EMBL" id="MBN3320418.1"/>
    </source>
</evidence>
<keyword evidence="2" id="KW-1185">Reference proteome</keyword>
<reference evidence="1" key="1">
    <citation type="journal article" date="2021" name="Cell">
        <title>Tracing the genetic footprints of vertebrate landing in non-teleost ray-finned fishes.</title>
        <authorList>
            <person name="Bi X."/>
            <person name="Wang K."/>
            <person name="Yang L."/>
            <person name="Pan H."/>
            <person name="Jiang H."/>
            <person name="Wei Q."/>
            <person name="Fang M."/>
            <person name="Yu H."/>
            <person name="Zhu C."/>
            <person name="Cai Y."/>
            <person name="He Y."/>
            <person name="Gan X."/>
            <person name="Zeng H."/>
            <person name="Yu D."/>
            <person name="Zhu Y."/>
            <person name="Jiang H."/>
            <person name="Qiu Q."/>
            <person name="Yang H."/>
            <person name="Zhang Y.E."/>
            <person name="Wang W."/>
            <person name="Zhu M."/>
            <person name="He S."/>
            <person name="Zhang G."/>
        </authorList>
    </citation>
    <scope>NUCLEOTIDE SEQUENCE</scope>
    <source>
        <strain evidence="1">Allg_001</strain>
    </source>
</reference>
<dbReference type="Proteomes" id="UP000736164">
    <property type="component" value="Unassembled WGS sequence"/>
</dbReference>
<accession>A0A8J7TEL7</accession>
<feature type="non-terminal residue" evidence="1">
    <location>
        <position position="270"/>
    </location>
</feature>
<gene>
    <name evidence="1" type="primary">Fbxl12</name>
    <name evidence="1" type="ORF">GTO95_0018304</name>
</gene>
<evidence type="ECO:0000313" key="2">
    <source>
        <dbReference type="Proteomes" id="UP000736164"/>
    </source>
</evidence>
<feature type="non-terminal residue" evidence="1">
    <location>
        <position position="1"/>
    </location>
</feature>
<protein>
    <submittedName>
        <fullName evidence="1">FXL12 protein</fullName>
    </submittedName>
</protein>